<evidence type="ECO:0000259" key="24">
    <source>
        <dbReference type="PROSITE" id="PS50894"/>
    </source>
</evidence>
<feature type="transmembrane region" description="Helical" evidence="20">
    <location>
        <begin position="210"/>
        <end position="228"/>
    </location>
</feature>
<dbReference type="SUPFAM" id="SSF55874">
    <property type="entry name" value="ATPase domain of HSP90 chaperone/DNA topoisomerase II/histidine kinase"/>
    <property type="match status" value="1"/>
</dbReference>
<dbReference type="InterPro" id="IPR011622">
    <property type="entry name" value="7TMR_DISM_rcpt_extracell_dom2"/>
</dbReference>
<dbReference type="CDD" id="cd16922">
    <property type="entry name" value="HATPase_EvgS-ArcB-TorS-like"/>
    <property type="match status" value="1"/>
</dbReference>
<keyword evidence="9" id="KW-0418">Kinase</keyword>
<dbReference type="PANTHER" id="PTHR45339:SF1">
    <property type="entry name" value="HYBRID SIGNAL TRANSDUCTION HISTIDINE KINASE J"/>
    <property type="match status" value="1"/>
</dbReference>
<feature type="transmembrane region" description="Helical" evidence="20">
    <location>
        <begin position="356"/>
        <end position="378"/>
    </location>
</feature>
<dbReference type="Proteomes" id="UP000317550">
    <property type="component" value="Chromosome"/>
</dbReference>
<dbReference type="InterPro" id="IPR005467">
    <property type="entry name" value="His_kinase_dom"/>
</dbReference>
<dbReference type="GO" id="GO:0005524">
    <property type="term" value="F:ATP binding"/>
    <property type="evidence" value="ECO:0007669"/>
    <property type="project" value="UniProtKB-KW"/>
</dbReference>
<feature type="modified residue" description="4-aspartylphosphate" evidence="19">
    <location>
        <position position="779"/>
    </location>
</feature>
<keyword evidence="8" id="KW-0547">Nucleotide-binding</keyword>
<feature type="transmembrane region" description="Helical" evidence="20">
    <location>
        <begin position="235"/>
        <end position="255"/>
    </location>
</feature>
<dbReference type="SMART" id="SM00448">
    <property type="entry name" value="REC"/>
    <property type="match status" value="2"/>
</dbReference>
<gene>
    <name evidence="25" type="ORF">FNU76_16080</name>
</gene>
<feature type="modified residue" description="Phosphohistidine" evidence="18">
    <location>
        <position position="1078"/>
    </location>
</feature>
<comment type="subunit">
    <text evidence="15">At low DSF concentrations, interacts with RpfF.</text>
</comment>
<name>A0A516SHW4_9NEIS</name>
<keyword evidence="11 20" id="KW-1133">Transmembrane helix</keyword>
<evidence type="ECO:0000256" key="2">
    <source>
        <dbReference type="ARBA" id="ARBA00004651"/>
    </source>
</evidence>
<evidence type="ECO:0000256" key="3">
    <source>
        <dbReference type="ARBA" id="ARBA00012438"/>
    </source>
</evidence>
<dbReference type="Gene3D" id="1.20.120.160">
    <property type="entry name" value="HPT domain"/>
    <property type="match status" value="1"/>
</dbReference>
<dbReference type="FunFam" id="3.30.565.10:FF:000010">
    <property type="entry name" value="Sensor histidine kinase RcsC"/>
    <property type="match status" value="1"/>
</dbReference>
<accession>A0A516SHW4</accession>
<proteinExistence type="predicted"/>
<comment type="subcellular location">
    <subcellularLocation>
        <location evidence="2">Cell membrane</location>
        <topology evidence="2">Multi-pass membrane protein</topology>
    </subcellularLocation>
</comment>
<evidence type="ECO:0000256" key="19">
    <source>
        <dbReference type="PROSITE-ProRule" id="PRU00169"/>
    </source>
</evidence>
<evidence type="ECO:0000256" key="1">
    <source>
        <dbReference type="ARBA" id="ARBA00000085"/>
    </source>
</evidence>
<comment type="catalytic activity">
    <reaction evidence="1">
        <text>ATP + protein L-histidine = ADP + protein N-phospho-L-histidine.</text>
        <dbReference type="EC" id="2.7.13.3"/>
    </reaction>
</comment>
<evidence type="ECO:0000313" key="25">
    <source>
        <dbReference type="EMBL" id="QDQ27744.1"/>
    </source>
</evidence>
<dbReference type="SUPFAM" id="SSF47226">
    <property type="entry name" value="Histidine-containing phosphotransfer domain, HPT domain"/>
    <property type="match status" value="1"/>
</dbReference>
<evidence type="ECO:0000256" key="15">
    <source>
        <dbReference type="ARBA" id="ARBA00064003"/>
    </source>
</evidence>
<dbReference type="Pfam" id="PF07696">
    <property type="entry name" value="7TMR-DISMED2"/>
    <property type="match status" value="1"/>
</dbReference>
<dbReference type="KEGG" id="cari:FNU76_16080"/>
<dbReference type="SMART" id="SM00387">
    <property type="entry name" value="HATPase_c"/>
    <property type="match status" value="1"/>
</dbReference>
<dbReference type="PROSITE" id="PS50109">
    <property type="entry name" value="HIS_KIN"/>
    <property type="match status" value="1"/>
</dbReference>
<dbReference type="Pfam" id="PF01627">
    <property type="entry name" value="Hpt"/>
    <property type="match status" value="1"/>
</dbReference>
<dbReference type="Pfam" id="PF00072">
    <property type="entry name" value="Response_reg"/>
    <property type="match status" value="2"/>
</dbReference>
<dbReference type="InterPro" id="IPR036890">
    <property type="entry name" value="HATPase_C_sf"/>
</dbReference>
<evidence type="ECO:0000256" key="7">
    <source>
        <dbReference type="ARBA" id="ARBA00022692"/>
    </source>
</evidence>
<evidence type="ECO:0000256" key="14">
    <source>
        <dbReference type="ARBA" id="ARBA00058004"/>
    </source>
</evidence>
<organism evidence="25 26">
    <name type="scientific">Chitinimonas arctica</name>
    <dbReference type="NCBI Taxonomy" id="2594795"/>
    <lineage>
        <taxon>Bacteria</taxon>
        <taxon>Pseudomonadati</taxon>
        <taxon>Pseudomonadota</taxon>
        <taxon>Betaproteobacteria</taxon>
        <taxon>Neisseriales</taxon>
        <taxon>Chitinibacteraceae</taxon>
        <taxon>Chitinimonas</taxon>
    </lineage>
</organism>
<dbReference type="Pfam" id="PF07695">
    <property type="entry name" value="7TMR-DISM_7TM"/>
    <property type="match status" value="1"/>
</dbReference>
<evidence type="ECO:0000259" key="22">
    <source>
        <dbReference type="PROSITE" id="PS50109"/>
    </source>
</evidence>
<evidence type="ECO:0000259" key="23">
    <source>
        <dbReference type="PROSITE" id="PS50110"/>
    </source>
</evidence>
<dbReference type="EC" id="2.7.13.3" evidence="3"/>
<dbReference type="InterPro" id="IPR001789">
    <property type="entry name" value="Sig_transdc_resp-reg_receiver"/>
</dbReference>
<evidence type="ECO:0000256" key="21">
    <source>
        <dbReference type="SAM" id="SignalP"/>
    </source>
</evidence>
<dbReference type="Pfam" id="PF00512">
    <property type="entry name" value="HisKA"/>
    <property type="match status" value="1"/>
</dbReference>
<dbReference type="GO" id="GO:0005886">
    <property type="term" value="C:plasma membrane"/>
    <property type="evidence" value="ECO:0007669"/>
    <property type="project" value="UniProtKB-SubCell"/>
</dbReference>
<feature type="transmembrane region" description="Helical" evidence="20">
    <location>
        <begin position="267"/>
        <end position="291"/>
    </location>
</feature>
<evidence type="ECO:0000256" key="16">
    <source>
        <dbReference type="ARBA" id="ARBA00068150"/>
    </source>
</evidence>
<keyword evidence="4" id="KW-1003">Cell membrane</keyword>
<evidence type="ECO:0000256" key="11">
    <source>
        <dbReference type="ARBA" id="ARBA00022989"/>
    </source>
</evidence>
<reference evidence="26" key="1">
    <citation type="submission" date="2019-07" db="EMBL/GenBank/DDBJ databases">
        <title>Chitinimonas sp. nov., isolated from Ny-Alesund, arctica soil.</title>
        <authorList>
            <person name="Xu Q."/>
            <person name="Peng F."/>
        </authorList>
    </citation>
    <scope>NUCLEOTIDE SEQUENCE [LARGE SCALE GENOMIC DNA]</scope>
    <source>
        <strain evidence="26">R3-44</strain>
    </source>
</reference>
<feature type="domain" description="Response regulatory" evidence="23">
    <location>
        <begin position="726"/>
        <end position="846"/>
    </location>
</feature>
<dbReference type="InterPro" id="IPR008207">
    <property type="entry name" value="Sig_transdc_His_kin_Hpt_dom"/>
</dbReference>
<keyword evidence="6" id="KW-0808">Transferase</keyword>
<dbReference type="Gene3D" id="1.10.287.130">
    <property type="match status" value="1"/>
</dbReference>
<feature type="chain" id="PRO_5027684683" description="Sensory/regulatory protein RpfC" evidence="21">
    <location>
        <begin position="40"/>
        <end position="1134"/>
    </location>
</feature>
<evidence type="ECO:0000256" key="8">
    <source>
        <dbReference type="ARBA" id="ARBA00022741"/>
    </source>
</evidence>
<evidence type="ECO:0000256" key="18">
    <source>
        <dbReference type="PROSITE-ProRule" id="PRU00110"/>
    </source>
</evidence>
<dbReference type="SMART" id="SM00388">
    <property type="entry name" value="HisKA"/>
    <property type="match status" value="1"/>
</dbReference>
<sequence>MTTELPPSISMPLRVSLQAVYARLLRLLAVLCLCAGANADVLDIASGPPDKPLQLTEYLQVLEDADHGLRLDEVRTADMAARFRPSVAHGDALNFGITHSAYWLRLDLRNRGEQAAERLIEIAYAHHDRIEFYRPAANGAYEKIVSGMALPFSARPYQNRYFVFPLVLQPHSEQQVFLRVISESSMDIPAKLWTPAAFEMHQRADYMGQAWYFGMVMAMALFNLLLFLALRDASYLLYVGFIATTALSLASYNGIAYEFLWPGSPGWAKISTMTGFALSCLMLLLFMRRLLETPRHLPWMDKVLLLFAALEVLQIVSFLFSFRATIKPAIVLDSLTMLVVLAAGVRCLWLRQRSAAYFVLAFSCLLLAATMTGLRSFGLLPTNFITVNGMQFGSALEMLLLAFALADRFNAIRLDKEKAQAEALAVNRELVETLQSSEKLLEERVTQRTYQLSEANERLLEQEGALRRAMHLAENASKLKSEFLANMSHEIRTPMNAVIGMAYLALKTELSAKQHDYVSKIHKAGVSLLTVLNDVLDFSKIEAGKLEIEQIEFSLDEVLSNVASVTGQKAQDKQLEYLFQVPPNIPRRLIGDPLRLGQVLINLANNAIKFTESGEIHLACRLVEHGTDKVRLEFSVRDTGIGMTPAQANLLFQPFTQADGSTTRKYGGTGLGLTICRRLVAMMGGEIWLESEVGLGSTFRFTSSFGLSGETRQLLASRPPALQGLRALVADDNPVACEILADALLNLSIGADTARDGAEALLAIQEADGDQPYDVVFCDWKMPRLDGIEVAQALREANLRKPPRFVLVTAFGHEEVRRQVAEADVDGFLLKPINLSSLVDTLLPMFVDTEEKPYRLAPQSGPARWAGCRVLLAEDNDINQQIAIELLESEGFEVDVATTGREALAMLHAHPADYYRLVLMDVQMPDMDGHEATIRIRQLSQFQGLPILAMTAHALVEERERCLREGMQDSITKPVDPDQMFRTLAHWLPPQAAATVTELAPVATLPAGAFAALPQVDEEAVAVLDGFDTAAALGRMGGRVEFYHRMLAKMPNALGDTTPQLHTALAAKDRATAERLAHTTLGVAANVGAVVLAELAGRLELAIRRGTEEPDLLADFDRCLGETLAQISLRFPPA</sequence>
<protein>
    <recommendedName>
        <fullName evidence="16">Sensory/regulatory protein RpfC</fullName>
        <ecNumber evidence="3">2.7.13.3</ecNumber>
    </recommendedName>
    <alternativeName>
        <fullName evidence="17">Virulence sensor protein BvgS</fullName>
    </alternativeName>
</protein>
<dbReference type="Pfam" id="PF02518">
    <property type="entry name" value="HATPase_c"/>
    <property type="match status" value="1"/>
</dbReference>
<dbReference type="Gene3D" id="2.60.40.2380">
    <property type="match status" value="1"/>
</dbReference>
<dbReference type="Gene3D" id="3.40.50.2300">
    <property type="match status" value="2"/>
</dbReference>
<feature type="domain" description="HPt" evidence="24">
    <location>
        <begin position="1039"/>
        <end position="1134"/>
    </location>
</feature>
<dbReference type="AlphaFoldDB" id="A0A516SHW4"/>
<dbReference type="PROSITE" id="PS50894">
    <property type="entry name" value="HPT"/>
    <property type="match status" value="1"/>
</dbReference>
<dbReference type="InterPro" id="IPR004358">
    <property type="entry name" value="Sig_transdc_His_kin-like_C"/>
</dbReference>
<evidence type="ECO:0000256" key="5">
    <source>
        <dbReference type="ARBA" id="ARBA00022553"/>
    </source>
</evidence>
<feature type="domain" description="Histidine kinase" evidence="22">
    <location>
        <begin position="486"/>
        <end position="707"/>
    </location>
</feature>
<keyword evidence="21" id="KW-0732">Signal</keyword>
<dbReference type="PANTHER" id="PTHR45339">
    <property type="entry name" value="HYBRID SIGNAL TRANSDUCTION HISTIDINE KINASE J"/>
    <property type="match status" value="1"/>
</dbReference>
<dbReference type="InterPro" id="IPR036097">
    <property type="entry name" value="HisK_dim/P_sf"/>
</dbReference>
<evidence type="ECO:0000313" key="26">
    <source>
        <dbReference type="Proteomes" id="UP000317550"/>
    </source>
</evidence>
<feature type="domain" description="Response regulatory" evidence="23">
    <location>
        <begin position="869"/>
        <end position="988"/>
    </location>
</feature>
<keyword evidence="7 20" id="KW-0812">Transmembrane</keyword>
<dbReference type="EMBL" id="CP041730">
    <property type="protein sequence ID" value="QDQ27744.1"/>
    <property type="molecule type" value="Genomic_DNA"/>
</dbReference>
<dbReference type="FunFam" id="1.10.287.130:FF:000002">
    <property type="entry name" value="Two-component osmosensing histidine kinase"/>
    <property type="match status" value="1"/>
</dbReference>
<evidence type="ECO:0000256" key="20">
    <source>
        <dbReference type="SAM" id="Phobius"/>
    </source>
</evidence>
<evidence type="ECO:0000256" key="6">
    <source>
        <dbReference type="ARBA" id="ARBA00022679"/>
    </source>
</evidence>
<keyword evidence="12" id="KW-0902">Two-component regulatory system</keyword>
<dbReference type="SUPFAM" id="SSF47384">
    <property type="entry name" value="Homodimeric domain of signal transducing histidine kinase"/>
    <property type="match status" value="1"/>
</dbReference>
<dbReference type="OrthoDB" id="9786919at2"/>
<dbReference type="GO" id="GO:0000155">
    <property type="term" value="F:phosphorelay sensor kinase activity"/>
    <property type="evidence" value="ECO:0007669"/>
    <property type="project" value="InterPro"/>
</dbReference>
<dbReference type="InterPro" id="IPR011006">
    <property type="entry name" value="CheY-like_superfamily"/>
</dbReference>
<keyword evidence="5 19" id="KW-0597">Phosphoprotein</keyword>
<dbReference type="Gene3D" id="3.30.565.10">
    <property type="entry name" value="Histidine kinase-like ATPase, C-terminal domain"/>
    <property type="match status" value="1"/>
</dbReference>
<evidence type="ECO:0000256" key="13">
    <source>
        <dbReference type="ARBA" id="ARBA00023136"/>
    </source>
</evidence>
<evidence type="ECO:0000256" key="9">
    <source>
        <dbReference type="ARBA" id="ARBA00022777"/>
    </source>
</evidence>
<evidence type="ECO:0000256" key="17">
    <source>
        <dbReference type="ARBA" id="ARBA00070152"/>
    </source>
</evidence>
<evidence type="ECO:0000256" key="10">
    <source>
        <dbReference type="ARBA" id="ARBA00022840"/>
    </source>
</evidence>
<dbReference type="InterPro" id="IPR011623">
    <property type="entry name" value="7TMR_DISM_rcpt_extracell_dom1"/>
</dbReference>
<feature type="transmembrane region" description="Helical" evidence="20">
    <location>
        <begin position="303"/>
        <end position="322"/>
    </location>
</feature>
<dbReference type="InterPro" id="IPR003594">
    <property type="entry name" value="HATPase_dom"/>
</dbReference>
<dbReference type="RefSeq" id="WP_144279132.1">
    <property type="nucleotide sequence ID" value="NZ_CP041730.1"/>
</dbReference>
<dbReference type="CDD" id="cd17546">
    <property type="entry name" value="REC_hyHK_CKI1_RcsC-like"/>
    <property type="match status" value="2"/>
</dbReference>
<dbReference type="SUPFAM" id="SSF52172">
    <property type="entry name" value="CheY-like"/>
    <property type="match status" value="2"/>
</dbReference>
<dbReference type="PRINTS" id="PR00344">
    <property type="entry name" value="BCTRLSENSOR"/>
</dbReference>
<dbReference type="InterPro" id="IPR036641">
    <property type="entry name" value="HPT_dom_sf"/>
</dbReference>
<evidence type="ECO:0000256" key="4">
    <source>
        <dbReference type="ARBA" id="ARBA00022475"/>
    </source>
</evidence>
<dbReference type="InterPro" id="IPR003661">
    <property type="entry name" value="HisK_dim/P_dom"/>
</dbReference>
<comment type="function">
    <text evidence="14">Member of the two-component regulatory system BvgS/BvgA. Phosphorylates BvgA via a four-step phosphorelay in response to environmental signals.</text>
</comment>
<feature type="transmembrane region" description="Helical" evidence="20">
    <location>
        <begin position="328"/>
        <end position="349"/>
    </location>
</feature>
<dbReference type="PROSITE" id="PS50110">
    <property type="entry name" value="RESPONSE_REGULATORY"/>
    <property type="match status" value="2"/>
</dbReference>
<keyword evidence="10" id="KW-0067">ATP-binding</keyword>
<dbReference type="CDD" id="cd00082">
    <property type="entry name" value="HisKA"/>
    <property type="match status" value="1"/>
</dbReference>
<keyword evidence="13 20" id="KW-0472">Membrane</keyword>
<feature type="signal peptide" evidence="21">
    <location>
        <begin position="1"/>
        <end position="39"/>
    </location>
</feature>
<evidence type="ECO:0000256" key="12">
    <source>
        <dbReference type="ARBA" id="ARBA00023012"/>
    </source>
</evidence>
<feature type="modified residue" description="4-aspartylphosphate" evidence="19">
    <location>
        <position position="921"/>
    </location>
</feature>
<keyword evidence="26" id="KW-1185">Reference proteome</keyword>